<keyword evidence="2" id="KW-1185">Reference proteome</keyword>
<proteinExistence type="predicted"/>
<evidence type="ECO:0000313" key="1">
    <source>
        <dbReference type="EMBL" id="GAA3600671.1"/>
    </source>
</evidence>
<reference evidence="2" key="1">
    <citation type="journal article" date="2019" name="Int. J. Syst. Evol. Microbiol.">
        <title>The Global Catalogue of Microorganisms (GCM) 10K type strain sequencing project: providing services to taxonomists for standard genome sequencing and annotation.</title>
        <authorList>
            <consortium name="The Broad Institute Genomics Platform"/>
            <consortium name="The Broad Institute Genome Sequencing Center for Infectious Disease"/>
            <person name="Wu L."/>
            <person name="Ma J."/>
        </authorList>
    </citation>
    <scope>NUCLEOTIDE SEQUENCE [LARGE SCALE GENOMIC DNA]</scope>
    <source>
        <strain evidence="2">JCM 16928</strain>
    </source>
</reference>
<gene>
    <name evidence="1" type="ORF">GCM10022235_85790</name>
</gene>
<evidence type="ECO:0000313" key="2">
    <source>
        <dbReference type="Proteomes" id="UP001501222"/>
    </source>
</evidence>
<accession>A0ABP6Z999</accession>
<dbReference type="Proteomes" id="UP001501222">
    <property type="component" value="Unassembled WGS sequence"/>
</dbReference>
<dbReference type="EMBL" id="BAABAA010000030">
    <property type="protein sequence ID" value="GAA3600671.1"/>
    <property type="molecule type" value="Genomic_DNA"/>
</dbReference>
<name>A0ABP6Z999_9ACTN</name>
<comment type="caution">
    <text evidence="1">The sequence shown here is derived from an EMBL/GenBank/DDBJ whole genome shotgun (WGS) entry which is preliminary data.</text>
</comment>
<organism evidence="1 2">
    <name type="scientific">Kribbella ginsengisoli</name>
    <dbReference type="NCBI Taxonomy" id="363865"/>
    <lineage>
        <taxon>Bacteria</taxon>
        <taxon>Bacillati</taxon>
        <taxon>Actinomycetota</taxon>
        <taxon>Actinomycetes</taxon>
        <taxon>Propionibacteriales</taxon>
        <taxon>Kribbellaceae</taxon>
        <taxon>Kribbella</taxon>
    </lineage>
</organism>
<sequence length="52" mass="5581">MPSYGHIDRHRDVRLIGSNNAREGWPGGARQATPLSFGDCGVKVGQPYLATA</sequence>
<protein>
    <submittedName>
        <fullName evidence="1">Uncharacterized protein</fullName>
    </submittedName>
</protein>